<evidence type="ECO:0000313" key="3">
    <source>
        <dbReference type="EMBL" id="MRW93966.1"/>
    </source>
</evidence>
<keyword evidence="1" id="KW-0732">Signal</keyword>
<evidence type="ECO:0000259" key="2">
    <source>
        <dbReference type="PROSITE" id="PS51782"/>
    </source>
</evidence>
<keyword evidence="4" id="KW-1185">Reference proteome</keyword>
<proteinExistence type="predicted"/>
<evidence type="ECO:0000313" key="4">
    <source>
        <dbReference type="Proteomes" id="UP000433309"/>
    </source>
</evidence>
<dbReference type="InterPro" id="IPR036779">
    <property type="entry name" value="LysM_dom_sf"/>
</dbReference>
<gene>
    <name evidence="3" type="ORF">GJ699_28650</name>
</gene>
<name>A0A6I2LB40_9BURK</name>
<dbReference type="Pfam" id="PF01476">
    <property type="entry name" value="LysM"/>
    <property type="match status" value="1"/>
</dbReference>
<dbReference type="Proteomes" id="UP000433309">
    <property type="component" value="Unassembled WGS sequence"/>
</dbReference>
<sequence length="367" mass="39792">MKNFSTVGPRLAWAALFVAASATAAEPIKCEFRPDAPDQHVVVKGDTLWDISGTFLQKPWCWPTVWGMNRDEIANPHWIYPGQIIWFDRNAGRLRLGTPIAANSGANDPASQRLGPRVRSDGVGADAVPSIPPGVIEPFLTQPLIVDEDEMKTAPRIIATQESRVFLGQGDKAYVRGDLHGNTAFQVFRPGQPLKDPVTQKVIGYEAAFLGTLKLQAEAKPGSGSDVHTFTVSTAAQEMGKGDQLRAVPPTPMQNYVPHPPAQPVDARVAGIYGGVTHAGQHQIVSINRGKLDGLDVGTVLQLYHTGQTVSDSTAKKSWFGREQQVKLPDEEVGSLFIFRTFKQVSYGLIMQVTAPVQIGDVAKSPE</sequence>
<dbReference type="CDD" id="cd00118">
    <property type="entry name" value="LysM"/>
    <property type="match status" value="1"/>
</dbReference>
<evidence type="ECO:0000256" key="1">
    <source>
        <dbReference type="SAM" id="SignalP"/>
    </source>
</evidence>
<dbReference type="InterPro" id="IPR018392">
    <property type="entry name" value="LysM"/>
</dbReference>
<protein>
    <submittedName>
        <fullName evidence="3">LysM peptidoglycan-binding domain-containing protein</fullName>
    </submittedName>
</protein>
<dbReference type="PANTHER" id="PTHR34700">
    <property type="entry name" value="POTASSIUM BINDING PROTEIN KBP"/>
    <property type="match status" value="1"/>
</dbReference>
<dbReference type="RefSeq" id="WP_154382841.1">
    <property type="nucleotide sequence ID" value="NZ_WKJK01000021.1"/>
</dbReference>
<feature type="domain" description="LysM" evidence="2">
    <location>
        <begin position="38"/>
        <end position="87"/>
    </location>
</feature>
<dbReference type="PANTHER" id="PTHR34700:SF4">
    <property type="entry name" value="PHAGE-LIKE ELEMENT PBSX PROTEIN XKDP"/>
    <property type="match status" value="1"/>
</dbReference>
<dbReference type="EMBL" id="WKJK01000021">
    <property type="protein sequence ID" value="MRW93966.1"/>
    <property type="molecule type" value="Genomic_DNA"/>
</dbReference>
<dbReference type="AlphaFoldDB" id="A0A6I2LB40"/>
<comment type="caution">
    <text evidence="3">The sequence shown here is derived from an EMBL/GenBank/DDBJ whole genome shotgun (WGS) entry which is preliminary data.</text>
</comment>
<feature type="chain" id="PRO_5026140702" evidence="1">
    <location>
        <begin position="25"/>
        <end position="367"/>
    </location>
</feature>
<feature type="signal peptide" evidence="1">
    <location>
        <begin position="1"/>
        <end position="24"/>
    </location>
</feature>
<dbReference type="Gene3D" id="3.10.350.10">
    <property type="entry name" value="LysM domain"/>
    <property type="match status" value="1"/>
</dbReference>
<dbReference type="PROSITE" id="PS51782">
    <property type="entry name" value="LYSM"/>
    <property type="match status" value="1"/>
</dbReference>
<accession>A0A6I2LB40</accession>
<dbReference type="InterPro" id="IPR052196">
    <property type="entry name" value="Bact_Kbp"/>
</dbReference>
<reference evidence="3 4" key="1">
    <citation type="submission" date="2019-11" db="EMBL/GenBank/DDBJ databases">
        <title>Novel species isolated from a subtropical stream in China.</title>
        <authorList>
            <person name="Lu H."/>
        </authorList>
    </citation>
    <scope>NUCLEOTIDE SEQUENCE [LARGE SCALE GENOMIC DNA]</scope>
    <source>
        <strain evidence="3 4">FT80W</strain>
    </source>
</reference>
<organism evidence="3 4">
    <name type="scientific">Duganella guangzhouensis</name>
    <dbReference type="NCBI Taxonomy" id="2666084"/>
    <lineage>
        <taxon>Bacteria</taxon>
        <taxon>Pseudomonadati</taxon>
        <taxon>Pseudomonadota</taxon>
        <taxon>Betaproteobacteria</taxon>
        <taxon>Burkholderiales</taxon>
        <taxon>Oxalobacteraceae</taxon>
        <taxon>Telluria group</taxon>
        <taxon>Duganella</taxon>
    </lineage>
</organism>